<reference evidence="3 4" key="2">
    <citation type="journal article" date="2018" name="New Phytol.">
        <title>High intraspecific genome diversity in the model arbuscular mycorrhizal symbiont Rhizophagus irregularis.</title>
        <authorList>
            <person name="Chen E.C.H."/>
            <person name="Morin E."/>
            <person name="Beaudet D."/>
            <person name="Noel J."/>
            <person name="Yildirir G."/>
            <person name="Ndikumana S."/>
            <person name="Charron P."/>
            <person name="St-Onge C."/>
            <person name="Giorgi J."/>
            <person name="Kruger M."/>
            <person name="Marton T."/>
            <person name="Ropars J."/>
            <person name="Grigoriev I.V."/>
            <person name="Hainaut M."/>
            <person name="Henrissat B."/>
            <person name="Roux C."/>
            <person name="Martin F."/>
            <person name="Corradi N."/>
        </authorList>
    </citation>
    <scope>NUCLEOTIDE SEQUENCE [LARGE SCALE GENOMIC DNA]</scope>
    <source>
        <strain evidence="3 4">DAOM 197198</strain>
    </source>
</reference>
<feature type="transmembrane region" description="Helical" evidence="2">
    <location>
        <begin position="172"/>
        <end position="193"/>
    </location>
</feature>
<comment type="caution">
    <text evidence="3">The sequence shown here is derived from an EMBL/GenBank/DDBJ whole genome shotgun (WGS) entry which is preliminary data.</text>
</comment>
<keyword evidence="2" id="KW-0472">Membrane</keyword>
<sequence>MVQLINNFTLACVESHQNVKAQLECVCDFRINENNCLESYLLRTGSWILIPYASFIAVTSIIFLWYRIYYKGQSLLFPPSRERGIIRPRPHDAFHLVTLTFSILHVIRQIFLIRGAYSSSIWAEIVDDLPRQTSFSFSILYLVGIIYSIPTLEPARIDYYRRYIPNKYLIDIGATFLMIGPYIVNTPISYYIGYYADIEEIPYISIKLFTTKYLIWIFWLTTYLTILLYFWHRLNSLLKYHMNDLKEISDKPNGDFTLQWKRETLKVASINLFTVVMVFVFLGFLFIIIYFIFGISYKSSFKNNDSINVVYFIIWNFVEPISLQIAQFIIIYNAVRPTQSNAPFGRMMSVVRRPISTEMSSKSRSIQKIGFSSFSERPRSESPSSSKRSKRSKRTLPEIQTQTKSIIVHDDHPLPTPFTPYTSGWDELLFYDNLGDFLSGEIPIEQHQITHHRSDSSIDISSLASTTYFSTTQSVHSKNDSVSVYSFSNNSKRLTPINGTGTGNNEILNKSSNHSFSHY</sequence>
<protein>
    <submittedName>
        <fullName evidence="3">Uncharacterized protein</fullName>
    </submittedName>
</protein>
<reference evidence="3 4" key="1">
    <citation type="journal article" date="2013" name="Proc. Natl. Acad. Sci. U.S.A.">
        <title>Genome of an arbuscular mycorrhizal fungus provides insight into the oldest plant symbiosis.</title>
        <authorList>
            <person name="Tisserant E."/>
            <person name="Malbreil M."/>
            <person name="Kuo A."/>
            <person name="Kohler A."/>
            <person name="Symeonidi A."/>
            <person name="Balestrini R."/>
            <person name="Charron P."/>
            <person name="Duensing N."/>
            <person name="Frei Dit Frey N."/>
            <person name="Gianinazzi-Pearson V."/>
            <person name="Gilbert L.B."/>
            <person name="Handa Y."/>
            <person name="Herr J.R."/>
            <person name="Hijri M."/>
            <person name="Koul R."/>
            <person name="Kawaguchi M."/>
            <person name="Krajinski F."/>
            <person name="Lammers P.J."/>
            <person name="Masclaux F.G."/>
            <person name="Murat C."/>
            <person name="Morin E."/>
            <person name="Ndikumana S."/>
            <person name="Pagni M."/>
            <person name="Petitpierre D."/>
            <person name="Requena N."/>
            <person name="Rosikiewicz P."/>
            <person name="Riley R."/>
            <person name="Saito K."/>
            <person name="San Clemente H."/>
            <person name="Shapiro H."/>
            <person name="van Tuinen D."/>
            <person name="Becard G."/>
            <person name="Bonfante P."/>
            <person name="Paszkowski U."/>
            <person name="Shachar-Hill Y.Y."/>
            <person name="Tuskan G.A."/>
            <person name="Young P.W."/>
            <person name="Sanders I.R."/>
            <person name="Henrissat B."/>
            <person name="Rensing S.A."/>
            <person name="Grigoriev I.V."/>
            <person name="Corradi N."/>
            <person name="Roux C."/>
            <person name="Martin F."/>
        </authorList>
    </citation>
    <scope>NUCLEOTIDE SEQUENCE [LARGE SCALE GENOMIC DNA]</scope>
    <source>
        <strain evidence="3 4">DAOM 197198</strain>
    </source>
</reference>
<keyword evidence="2" id="KW-1133">Transmembrane helix</keyword>
<feature type="compositionally biased region" description="Low complexity" evidence="1">
    <location>
        <begin position="372"/>
        <end position="386"/>
    </location>
</feature>
<feature type="transmembrane region" description="Helical" evidence="2">
    <location>
        <begin position="133"/>
        <end position="152"/>
    </location>
</feature>
<feature type="transmembrane region" description="Helical" evidence="2">
    <location>
        <begin position="270"/>
        <end position="293"/>
    </location>
</feature>
<dbReference type="EMBL" id="AUPC02000112">
    <property type="protein sequence ID" value="POG71098.1"/>
    <property type="molecule type" value="Genomic_DNA"/>
</dbReference>
<accession>A0A2P4Q0G6</accession>
<feature type="transmembrane region" description="Helical" evidence="2">
    <location>
        <begin position="47"/>
        <end position="66"/>
    </location>
</feature>
<feature type="region of interest" description="Disordered" evidence="1">
    <location>
        <begin position="493"/>
        <end position="519"/>
    </location>
</feature>
<dbReference type="Proteomes" id="UP000018888">
    <property type="component" value="Unassembled WGS sequence"/>
</dbReference>
<evidence type="ECO:0000256" key="2">
    <source>
        <dbReference type="SAM" id="Phobius"/>
    </source>
</evidence>
<gene>
    <name evidence="3" type="ORF">GLOIN_2v1841324</name>
</gene>
<feature type="transmembrane region" description="Helical" evidence="2">
    <location>
        <begin position="93"/>
        <end position="113"/>
    </location>
</feature>
<keyword evidence="4" id="KW-1185">Reference proteome</keyword>
<feature type="transmembrane region" description="Helical" evidence="2">
    <location>
        <begin position="313"/>
        <end position="335"/>
    </location>
</feature>
<dbReference type="VEuPathDB" id="FungiDB:RhiirFUN_002991"/>
<feature type="region of interest" description="Disordered" evidence="1">
    <location>
        <begin position="372"/>
        <end position="402"/>
    </location>
</feature>
<name>A0A2P4Q0G6_RHIID</name>
<dbReference type="AlphaFoldDB" id="A0A2P4Q0G6"/>
<evidence type="ECO:0000256" key="1">
    <source>
        <dbReference type="SAM" id="MobiDB-lite"/>
    </source>
</evidence>
<keyword evidence="2" id="KW-0812">Transmembrane</keyword>
<feature type="transmembrane region" description="Helical" evidence="2">
    <location>
        <begin position="213"/>
        <end position="231"/>
    </location>
</feature>
<proteinExistence type="predicted"/>
<evidence type="ECO:0000313" key="3">
    <source>
        <dbReference type="EMBL" id="POG71098.1"/>
    </source>
</evidence>
<evidence type="ECO:0000313" key="4">
    <source>
        <dbReference type="Proteomes" id="UP000018888"/>
    </source>
</evidence>
<organism evidence="3 4">
    <name type="scientific">Rhizophagus irregularis (strain DAOM 181602 / DAOM 197198 / MUCL 43194)</name>
    <name type="common">Arbuscular mycorrhizal fungus</name>
    <name type="synonym">Glomus intraradices</name>
    <dbReference type="NCBI Taxonomy" id="747089"/>
    <lineage>
        <taxon>Eukaryota</taxon>
        <taxon>Fungi</taxon>
        <taxon>Fungi incertae sedis</taxon>
        <taxon>Mucoromycota</taxon>
        <taxon>Glomeromycotina</taxon>
        <taxon>Glomeromycetes</taxon>
        <taxon>Glomerales</taxon>
        <taxon>Glomeraceae</taxon>
        <taxon>Rhizophagus</taxon>
    </lineage>
</organism>